<dbReference type="AlphaFoldDB" id="A0A4P6YHU0"/>
<comment type="catalytic activity">
    <reaction evidence="6">
        <text>orotidine 5'-phosphate + diphosphate = orotate + 5-phospho-alpha-D-ribose 1-diphosphate</text>
        <dbReference type="Rhea" id="RHEA:10380"/>
        <dbReference type="ChEBI" id="CHEBI:30839"/>
        <dbReference type="ChEBI" id="CHEBI:33019"/>
        <dbReference type="ChEBI" id="CHEBI:57538"/>
        <dbReference type="ChEBI" id="CHEBI:58017"/>
        <dbReference type="EC" id="2.4.2.10"/>
    </reaction>
</comment>
<dbReference type="KEGG" id="fnk:E1750_15535"/>
<evidence type="ECO:0000256" key="5">
    <source>
        <dbReference type="ARBA" id="ARBA00022975"/>
    </source>
</evidence>
<dbReference type="GO" id="GO:0044205">
    <property type="term" value="P:'de novo' UMP biosynthetic process"/>
    <property type="evidence" value="ECO:0007669"/>
    <property type="project" value="UniProtKB-UniRule"/>
</dbReference>
<dbReference type="InterPro" id="IPR004467">
    <property type="entry name" value="Or_phspho_trans_dom"/>
</dbReference>
<feature type="binding site" evidence="6">
    <location>
        <position position="106"/>
    </location>
    <ligand>
        <name>5-phospho-alpha-D-ribose 1-diphosphate</name>
        <dbReference type="ChEBI" id="CHEBI:58017"/>
        <note>ligand shared between dimeric partners</note>
    </ligand>
</feature>
<evidence type="ECO:0000256" key="7">
    <source>
        <dbReference type="SAM" id="Phobius"/>
    </source>
</evidence>
<dbReference type="PANTHER" id="PTHR19278">
    <property type="entry name" value="OROTATE PHOSPHORIBOSYLTRANSFERASE"/>
    <property type="match status" value="1"/>
</dbReference>
<keyword evidence="7" id="KW-0812">Transmembrane</keyword>
<dbReference type="HAMAP" id="MF_01208">
    <property type="entry name" value="PyrE"/>
    <property type="match status" value="1"/>
</dbReference>
<protein>
    <recommendedName>
        <fullName evidence="2 6">Orotate phosphoribosyltransferase</fullName>
        <shortName evidence="6">OPRT</shortName>
        <shortName evidence="6">OPRTase</shortName>
        <ecNumber evidence="2 6">2.4.2.10</ecNumber>
    </recommendedName>
</protein>
<dbReference type="Proteomes" id="UP000291124">
    <property type="component" value="Chromosome"/>
</dbReference>
<proteinExistence type="inferred from homology"/>
<sequence>MIFNKDTAEKTAELLLQINAIKLNPRNPFTWASGWQSPIYCDNRIILSFPTIRNYVRDEFSKNIEKKFGKPDVIAGVATGAIGIGILVAESMGLPFVYVRPEPKKHGRQNQVEGFLQKGQNVVIVEDLISTGNSSLLAVEALRAAGANIKGMAAIFTYGFDVAQENFQKANVDLFTLSNYQNLLNLAVAKRYITEMEEATLREWNQSPSTWGVEKNE</sequence>
<evidence type="ECO:0000256" key="2">
    <source>
        <dbReference type="ARBA" id="ARBA00011971"/>
    </source>
</evidence>
<dbReference type="InterPro" id="IPR029057">
    <property type="entry name" value="PRTase-like"/>
</dbReference>
<dbReference type="Gene3D" id="3.40.50.2020">
    <property type="match status" value="1"/>
</dbReference>
<dbReference type="SUPFAM" id="SSF53271">
    <property type="entry name" value="PRTase-like"/>
    <property type="match status" value="1"/>
</dbReference>
<reference evidence="10" key="1">
    <citation type="submission" date="2019-03" db="EMBL/GenBank/DDBJ databases">
        <title>Flavobacterium sp.</title>
        <authorList>
            <person name="Kim H."/>
        </authorList>
    </citation>
    <scope>NUCLEOTIDE SEQUENCE [LARGE SCALE GENOMIC DNA]</scope>
    <source>
        <strain evidence="10">GS13</strain>
    </source>
</reference>
<dbReference type="RefSeq" id="WP_133277652.1">
    <property type="nucleotide sequence ID" value="NZ_CP037933.1"/>
</dbReference>
<feature type="binding site" evidence="6">
    <location>
        <position position="130"/>
    </location>
    <ligand>
        <name>orotate</name>
        <dbReference type="ChEBI" id="CHEBI:30839"/>
    </ligand>
</feature>
<feature type="binding site" evidence="6">
    <location>
        <position position="100"/>
    </location>
    <ligand>
        <name>5-phospho-alpha-D-ribose 1-diphosphate</name>
        <dbReference type="ChEBI" id="CHEBI:58017"/>
        <note>ligand shared between dimeric partners</note>
    </ligand>
</feature>
<dbReference type="GO" id="GO:0019856">
    <property type="term" value="P:pyrimidine nucleobase biosynthetic process"/>
    <property type="evidence" value="ECO:0007669"/>
    <property type="project" value="TreeGrafter"/>
</dbReference>
<comment type="pathway">
    <text evidence="1 6">Pyrimidine metabolism; UMP biosynthesis via de novo pathway; UMP from orotate: step 1/2.</text>
</comment>
<keyword evidence="10" id="KW-1185">Reference proteome</keyword>
<comment type="subunit">
    <text evidence="6">Homodimer.</text>
</comment>
<dbReference type="Pfam" id="PF00156">
    <property type="entry name" value="Pribosyltran"/>
    <property type="match status" value="1"/>
</dbReference>
<feature type="binding site" evidence="6">
    <location>
        <position position="104"/>
    </location>
    <ligand>
        <name>5-phospho-alpha-D-ribose 1-diphosphate</name>
        <dbReference type="ChEBI" id="CHEBI:58017"/>
        <note>ligand shared between dimeric partners</note>
    </ligand>
</feature>
<feature type="transmembrane region" description="Helical" evidence="7">
    <location>
        <begin position="73"/>
        <end position="99"/>
    </location>
</feature>
<feature type="domain" description="Phosphoribosyltransferase" evidence="8">
    <location>
        <begin position="58"/>
        <end position="156"/>
    </location>
</feature>
<dbReference type="GO" id="GO:0004588">
    <property type="term" value="F:orotate phosphoribosyltransferase activity"/>
    <property type="evidence" value="ECO:0007669"/>
    <property type="project" value="UniProtKB-UniRule"/>
</dbReference>
<accession>A0A4P6YHU0</accession>
<keyword evidence="3 6" id="KW-0328">Glycosyltransferase</keyword>
<organism evidence="9 10">
    <name type="scientific">Flavobacterium nackdongense</name>
    <dbReference type="NCBI Taxonomy" id="2547394"/>
    <lineage>
        <taxon>Bacteria</taxon>
        <taxon>Pseudomonadati</taxon>
        <taxon>Bacteroidota</taxon>
        <taxon>Flavobacteriia</taxon>
        <taxon>Flavobacteriales</taxon>
        <taxon>Flavobacteriaceae</taxon>
        <taxon>Flavobacterium</taxon>
    </lineage>
</organism>
<dbReference type="EC" id="2.4.2.10" evidence="2 6"/>
<gene>
    <name evidence="6" type="primary">pyrE</name>
    <name evidence="9" type="ORF">E1750_15535</name>
</gene>
<dbReference type="CDD" id="cd06223">
    <property type="entry name" value="PRTases_typeI"/>
    <property type="match status" value="1"/>
</dbReference>
<keyword evidence="6" id="KW-0460">Magnesium</keyword>
<evidence type="ECO:0000259" key="8">
    <source>
        <dbReference type="Pfam" id="PF00156"/>
    </source>
</evidence>
<comment type="caution">
    <text evidence="6">Lacks conserved residue(s) required for the propagation of feature annotation.</text>
</comment>
<comment type="function">
    <text evidence="6">Catalyzes the transfer of a ribosyl phosphate group from 5-phosphoribose 1-diphosphate to orotate, leading to the formation of orotidine monophosphate (OMP).</text>
</comment>
<feature type="binding site" description="in other chain" evidence="6">
    <location>
        <begin position="126"/>
        <end position="134"/>
    </location>
    <ligand>
        <name>5-phospho-alpha-D-ribose 1-diphosphate</name>
        <dbReference type="ChEBI" id="CHEBI:58017"/>
        <note>ligand shared between dimeric partners</note>
    </ligand>
</feature>
<keyword evidence="7" id="KW-0472">Membrane</keyword>
<evidence type="ECO:0000313" key="9">
    <source>
        <dbReference type="EMBL" id="QBN20150.1"/>
    </source>
</evidence>
<dbReference type="PANTHER" id="PTHR19278:SF9">
    <property type="entry name" value="URIDINE 5'-MONOPHOSPHATE SYNTHASE"/>
    <property type="match status" value="1"/>
</dbReference>
<dbReference type="GO" id="GO:0000287">
    <property type="term" value="F:magnesium ion binding"/>
    <property type="evidence" value="ECO:0007669"/>
    <property type="project" value="UniProtKB-UniRule"/>
</dbReference>
<comment type="similarity">
    <text evidence="6">Belongs to the purine/pyrimidine phosphoribosyltransferase family. PyrE subfamily.</text>
</comment>
<evidence type="ECO:0000256" key="3">
    <source>
        <dbReference type="ARBA" id="ARBA00022676"/>
    </source>
</evidence>
<dbReference type="EMBL" id="CP037933">
    <property type="protein sequence ID" value="QBN20150.1"/>
    <property type="molecule type" value="Genomic_DNA"/>
</dbReference>
<keyword evidence="5 6" id="KW-0665">Pyrimidine biosynthesis</keyword>
<dbReference type="InterPro" id="IPR023031">
    <property type="entry name" value="OPRT"/>
</dbReference>
<evidence type="ECO:0000256" key="4">
    <source>
        <dbReference type="ARBA" id="ARBA00022679"/>
    </source>
</evidence>
<dbReference type="UniPathway" id="UPA00070">
    <property type="reaction ID" value="UER00119"/>
</dbReference>
<dbReference type="OrthoDB" id="9802134at2"/>
<name>A0A4P6YHU0_9FLAO</name>
<evidence type="ECO:0000256" key="6">
    <source>
        <dbReference type="HAMAP-Rule" id="MF_01208"/>
    </source>
</evidence>
<comment type="cofactor">
    <cofactor evidence="6">
        <name>Mg(2+)</name>
        <dbReference type="ChEBI" id="CHEBI:18420"/>
    </cofactor>
</comment>
<dbReference type="NCBIfam" id="TIGR00336">
    <property type="entry name" value="pyrE"/>
    <property type="match status" value="1"/>
</dbReference>
<evidence type="ECO:0000256" key="1">
    <source>
        <dbReference type="ARBA" id="ARBA00004889"/>
    </source>
</evidence>
<keyword evidence="4 6" id="KW-0808">Transferase</keyword>
<keyword evidence="7" id="KW-1133">Transmembrane helix</keyword>
<evidence type="ECO:0000313" key="10">
    <source>
        <dbReference type="Proteomes" id="UP000291124"/>
    </source>
</evidence>
<dbReference type="InterPro" id="IPR000836">
    <property type="entry name" value="PRTase_dom"/>
</dbReference>